<organism evidence="1 2">
    <name type="scientific">Shewanella colwelliana</name>
    <name type="common">Alteromonas colwelliana</name>
    <dbReference type="NCBI Taxonomy" id="23"/>
    <lineage>
        <taxon>Bacteria</taxon>
        <taxon>Pseudomonadati</taxon>
        <taxon>Pseudomonadota</taxon>
        <taxon>Gammaproteobacteria</taxon>
        <taxon>Alteromonadales</taxon>
        <taxon>Shewanellaceae</taxon>
        <taxon>Shewanella</taxon>
    </lineage>
</organism>
<dbReference type="RefSeq" id="WP_069672136.1">
    <property type="nucleotide sequence ID" value="NZ_MCBT01000048.1"/>
</dbReference>
<dbReference type="STRING" id="23.BEL05_04935"/>
<dbReference type="AlphaFoldDB" id="A0A1E5IP49"/>
<gene>
    <name evidence="1" type="ORF">BEL05_04935</name>
</gene>
<dbReference type="OrthoDB" id="9957642at2"/>
<evidence type="ECO:0000313" key="1">
    <source>
        <dbReference type="EMBL" id="OEG72324.1"/>
    </source>
</evidence>
<proteinExistence type="predicted"/>
<dbReference type="EMBL" id="MCBT01000048">
    <property type="protein sequence ID" value="OEG72324.1"/>
    <property type="molecule type" value="Genomic_DNA"/>
</dbReference>
<evidence type="ECO:0000313" key="2">
    <source>
        <dbReference type="Proteomes" id="UP000095230"/>
    </source>
</evidence>
<reference evidence="1 2" key="1">
    <citation type="submission" date="2016-07" db="EMBL/GenBank/DDBJ databases">
        <title>Whole-genome of two Shewanella species isolated from a digestive organ of sea cucumber Apostichopus japonicus Selenka 1867.</title>
        <authorList>
            <person name="Hong H.-H."/>
            <person name="Choi H."/>
            <person name="Cheon S."/>
            <person name="Oh J.-S."/>
            <person name="Lee H.-G."/>
            <person name="Park C."/>
        </authorList>
    </citation>
    <scope>NUCLEOTIDE SEQUENCE [LARGE SCALE GENOMIC DNA]</scope>
    <source>
        <strain evidence="1 2">CSB03KR</strain>
    </source>
</reference>
<name>A0A1E5IP49_SHECO</name>
<comment type="caution">
    <text evidence="1">The sequence shown here is derived from an EMBL/GenBank/DDBJ whole genome shotgun (WGS) entry which is preliminary data.</text>
</comment>
<sequence length="105" mass="11690">MTVSTEQAQQTAQAEPKSLRAQFSALISGMAEIEKIPVFRPDLKAEQAQQLTQDGVNLTGQLIVTVEHQQARIEAIEARLDHIDQVADKLLAWLDGQEGWNHEES</sequence>
<accession>A0A1E5IP49</accession>
<dbReference type="Proteomes" id="UP000095230">
    <property type="component" value="Unassembled WGS sequence"/>
</dbReference>
<protein>
    <submittedName>
        <fullName evidence="1">Uncharacterized protein</fullName>
    </submittedName>
</protein>